<evidence type="ECO:0000256" key="1">
    <source>
        <dbReference type="SAM" id="Phobius"/>
    </source>
</evidence>
<accession>W6PWG5</accession>
<name>W6PWG5_PENRF</name>
<keyword evidence="1" id="KW-0812">Transmembrane</keyword>
<dbReference type="Proteomes" id="UP000030686">
    <property type="component" value="Unassembled WGS sequence"/>
</dbReference>
<feature type="transmembrane region" description="Helical" evidence="1">
    <location>
        <begin position="35"/>
        <end position="62"/>
    </location>
</feature>
<sequence>MGKTAGIFLLKESLTFCVLLAGTVEYISYTEYHHITTIIGPLFVISIMYGLKQLSLLSLMLLSASAAKNPKRTLVGIETADKSRGIDVPLNDCHPIEEEDVLTVSLKKPCRLFTGPDCTGHNTFLSPGDHSSKDPIPVIESIFCQSSF</sequence>
<keyword evidence="1" id="KW-1133">Transmembrane helix</keyword>
<reference evidence="2" key="1">
    <citation type="journal article" date="2014" name="Nat. Commun.">
        <title>Multiple recent horizontal transfers of a large genomic region in cheese making fungi.</title>
        <authorList>
            <person name="Cheeseman K."/>
            <person name="Ropars J."/>
            <person name="Renault P."/>
            <person name="Dupont J."/>
            <person name="Gouzy J."/>
            <person name="Branca A."/>
            <person name="Abraham A.L."/>
            <person name="Ceppi M."/>
            <person name="Conseiller E."/>
            <person name="Debuchy R."/>
            <person name="Malagnac F."/>
            <person name="Goarin A."/>
            <person name="Silar P."/>
            <person name="Lacoste S."/>
            <person name="Sallet E."/>
            <person name="Bensimon A."/>
            <person name="Giraud T."/>
            <person name="Brygoo Y."/>
        </authorList>
    </citation>
    <scope>NUCLEOTIDE SEQUENCE [LARGE SCALE GENOMIC DNA]</scope>
    <source>
        <strain evidence="2">FM164</strain>
    </source>
</reference>
<evidence type="ECO:0000313" key="3">
    <source>
        <dbReference type="Proteomes" id="UP000030686"/>
    </source>
</evidence>
<dbReference type="OrthoDB" id="4291851at2759"/>
<dbReference type="EMBL" id="HG792015">
    <property type="protein sequence ID" value="CDM26269.1"/>
    <property type="molecule type" value="Genomic_DNA"/>
</dbReference>
<dbReference type="AlphaFoldDB" id="W6PWG5"/>
<gene>
    <name evidence="2" type="ORF">PROQFM164_S01g000078</name>
</gene>
<keyword evidence="1" id="KW-0472">Membrane</keyword>
<evidence type="ECO:0000313" key="2">
    <source>
        <dbReference type="EMBL" id="CDM26269.1"/>
    </source>
</evidence>
<feature type="transmembrane region" description="Helical" evidence="1">
    <location>
        <begin position="7"/>
        <end position="29"/>
    </location>
</feature>
<keyword evidence="3" id="KW-1185">Reference proteome</keyword>
<proteinExistence type="predicted"/>
<protein>
    <submittedName>
        <fullName evidence="2">Genomic scaffold, ProqFM164S01</fullName>
    </submittedName>
</protein>
<organism evidence="2 3">
    <name type="scientific">Penicillium roqueforti (strain FM164)</name>
    <dbReference type="NCBI Taxonomy" id="1365484"/>
    <lineage>
        <taxon>Eukaryota</taxon>
        <taxon>Fungi</taxon>
        <taxon>Dikarya</taxon>
        <taxon>Ascomycota</taxon>
        <taxon>Pezizomycotina</taxon>
        <taxon>Eurotiomycetes</taxon>
        <taxon>Eurotiomycetidae</taxon>
        <taxon>Eurotiales</taxon>
        <taxon>Aspergillaceae</taxon>
        <taxon>Penicillium</taxon>
    </lineage>
</organism>